<dbReference type="RefSeq" id="WP_226395434.1">
    <property type="nucleotide sequence ID" value="NZ_JADCKL010000012.1"/>
</dbReference>
<protein>
    <submittedName>
        <fullName evidence="2">Uncharacterized protein</fullName>
    </submittedName>
</protein>
<feature type="transmembrane region" description="Helical" evidence="1">
    <location>
        <begin position="42"/>
        <end position="57"/>
    </location>
</feature>
<evidence type="ECO:0000313" key="3">
    <source>
        <dbReference type="Proteomes" id="UP000758652"/>
    </source>
</evidence>
<keyword evidence="1" id="KW-1133">Transmembrane helix</keyword>
<keyword evidence="1" id="KW-0812">Transmembrane</keyword>
<accession>A0ABR9RM35</accession>
<evidence type="ECO:0000313" key="2">
    <source>
        <dbReference type="EMBL" id="MBE5064030.1"/>
    </source>
</evidence>
<sequence length="139" mass="16097">MIAIRKHKTYSLITTIVIFFALYFVSKIYLQDMYLFEWTQRHYYLGMWIIAIGLILGNRILISFSISVGNFVGILLGQYVGDWIKELTMSQIVSGMDPETVYQLQHHPGVEIWLLTIGIFFLIGAITTLIWKRKITSTS</sequence>
<feature type="transmembrane region" description="Helical" evidence="1">
    <location>
        <begin position="12"/>
        <end position="30"/>
    </location>
</feature>
<dbReference type="Proteomes" id="UP000758652">
    <property type="component" value="Unassembled WGS sequence"/>
</dbReference>
<organism evidence="2 3">
    <name type="scientific">Claveliimonas monacensis</name>
    <dbReference type="NCBI Taxonomy" id="2779351"/>
    <lineage>
        <taxon>Bacteria</taxon>
        <taxon>Bacillati</taxon>
        <taxon>Bacillota</taxon>
        <taxon>Clostridia</taxon>
        <taxon>Lachnospirales</taxon>
        <taxon>Lachnospiraceae</taxon>
        <taxon>Claveliimonas</taxon>
    </lineage>
</organism>
<comment type="caution">
    <text evidence="2">The sequence shown here is derived from an EMBL/GenBank/DDBJ whole genome shotgun (WGS) entry which is preliminary data.</text>
</comment>
<keyword evidence="3" id="KW-1185">Reference proteome</keyword>
<reference evidence="2 3" key="1">
    <citation type="submission" date="2020-10" db="EMBL/GenBank/DDBJ databases">
        <title>ChiBAC.</title>
        <authorList>
            <person name="Zenner C."/>
            <person name="Hitch T.C.A."/>
            <person name="Clavel T."/>
        </authorList>
    </citation>
    <scope>NUCLEOTIDE SEQUENCE [LARGE SCALE GENOMIC DNA]</scope>
    <source>
        <strain evidence="2 3">DSM 108991</strain>
    </source>
</reference>
<gene>
    <name evidence="2" type="ORF">INF30_12275</name>
</gene>
<feature type="transmembrane region" description="Helical" evidence="1">
    <location>
        <begin position="112"/>
        <end position="131"/>
    </location>
</feature>
<proteinExistence type="predicted"/>
<name>A0ABR9RM35_9FIRM</name>
<evidence type="ECO:0000256" key="1">
    <source>
        <dbReference type="SAM" id="Phobius"/>
    </source>
</evidence>
<keyword evidence="1" id="KW-0472">Membrane</keyword>
<dbReference type="EMBL" id="JADCKL010000012">
    <property type="protein sequence ID" value="MBE5064030.1"/>
    <property type="molecule type" value="Genomic_DNA"/>
</dbReference>